<keyword evidence="4 7" id="KW-0067">ATP-binding</keyword>
<feature type="binding site" evidence="7">
    <location>
        <position position="244"/>
    </location>
    <ligand>
        <name>ATP</name>
        <dbReference type="ChEBI" id="CHEBI:30616"/>
    </ligand>
</feature>
<dbReference type="InterPro" id="IPR004364">
    <property type="entry name" value="Aa-tRNA-synt_II"/>
</dbReference>
<dbReference type="GO" id="GO:0050560">
    <property type="term" value="F:aspartate-tRNA(Asn) ligase activity"/>
    <property type="evidence" value="ECO:0007669"/>
    <property type="project" value="UniProtKB-EC"/>
</dbReference>
<feature type="site" description="Important for tRNA non-discrimination" evidence="7">
    <location>
        <position position="98"/>
    </location>
</feature>
<dbReference type="PANTHER" id="PTHR22594:SF5">
    <property type="entry name" value="ASPARTATE--TRNA LIGASE, MITOCHONDRIAL"/>
    <property type="match status" value="1"/>
</dbReference>
<evidence type="ECO:0000256" key="4">
    <source>
        <dbReference type="ARBA" id="ARBA00022840"/>
    </source>
</evidence>
<feature type="region of interest" description="Aspartate" evidence="7">
    <location>
        <begin position="213"/>
        <end position="216"/>
    </location>
</feature>
<reference evidence="10 11" key="1">
    <citation type="submission" date="2019-11" db="EMBL/GenBank/DDBJ databases">
        <title>Phenotypic characterization of an OXA-22 and OXA-60 co-producing Ralstonia pickettii clinical strain.</title>
        <authorList>
            <person name="He F."/>
        </authorList>
    </citation>
    <scope>NUCLEOTIDE SEQUENCE [LARGE SCALE GENOMIC DNA]</scope>
    <source>
        <strain evidence="10 11">PSLESD1</strain>
    </source>
</reference>
<evidence type="ECO:0000256" key="3">
    <source>
        <dbReference type="ARBA" id="ARBA00022741"/>
    </source>
</evidence>
<evidence type="ECO:0000313" key="12">
    <source>
        <dbReference type="Proteomes" id="UP001189303"/>
    </source>
</evidence>
<dbReference type="GO" id="GO:0006422">
    <property type="term" value="P:aspartyl-tRNA aminoacylation"/>
    <property type="evidence" value="ECO:0007669"/>
    <property type="project" value="UniProtKB-UniRule"/>
</dbReference>
<keyword evidence="7" id="KW-0963">Cytoplasm</keyword>
<dbReference type="NCBIfam" id="NF001750">
    <property type="entry name" value="PRK00476.1"/>
    <property type="match status" value="1"/>
</dbReference>
<dbReference type="InterPro" id="IPR047089">
    <property type="entry name" value="Asp-tRNA-ligase_1_N"/>
</dbReference>
<dbReference type="Gene3D" id="2.40.50.140">
    <property type="entry name" value="Nucleic acid-binding proteins"/>
    <property type="match status" value="1"/>
</dbReference>
<feature type="binding site" evidence="7">
    <location>
        <position position="189"/>
    </location>
    <ligand>
        <name>L-aspartate</name>
        <dbReference type="ChEBI" id="CHEBI:29991"/>
    </ligand>
</feature>
<evidence type="ECO:0000256" key="2">
    <source>
        <dbReference type="ARBA" id="ARBA00022598"/>
    </source>
</evidence>
<dbReference type="PRINTS" id="PR01042">
    <property type="entry name" value="TRNASYNTHASP"/>
</dbReference>
<comment type="similarity">
    <text evidence="1 7">Belongs to the class-II aminoacyl-tRNA synthetase family. Type 1 subfamily.</text>
</comment>
<dbReference type="NCBIfam" id="TIGR00459">
    <property type="entry name" value="aspS_bact"/>
    <property type="match status" value="1"/>
</dbReference>
<dbReference type="Pfam" id="PF00152">
    <property type="entry name" value="tRNA-synt_2"/>
    <property type="match status" value="1"/>
</dbReference>
<protein>
    <recommendedName>
        <fullName evidence="7">Aspartate--tRNA(Asp/Asn) ligase</fullName>
        <ecNumber evidence="7">6.1.1.23</ecNumber>
    </recommendedName>
    <alternativeName>
        <fullName evidence="7">Aspartyl-tRNA synthetase</fullName>
        <shortName evidence="7">AspRS</shortName>
    </alternativeName>
    <alternativeName>
        <fullName evidence="7">Non-discriminating aspartyl-tRNA synthetase</fullName>
        <shortName evidence="7">ND-AspRS</shortName>
    </alternativeName>
</protein>
<keyword evidence="5 7" id="KW-0648">Protein biosynthesis</keyword>
<evidence type="ECO:0000256" key="6">
    <source>
        <dbReference type="ARBA" id="ARBA00023146"/>
    </source>
</evidence>
<comment type="subcellular location">
    <subcellularLocation>
        <location evidence="7">Cytoplasm</location>
    </subcellularLocation>
</comment>
<keyword evidence="12" id="KW-1185">Reference proteome</keyword>
<keyword evidence="6 7" id="KW-0030">Aminoacyl-tRNA synthetase</keyword>
<organism evidence="10 11">
    <name type="scientific">Ralstonia pickettii</name>
    <name type="common">Burkholderia pickettii</name>
    <dbReference type="NCBI Taxonomy" id="329"/>
    <lineage>
        <taxon>Bacteria</taxon>
        <taxon>Pseudomonadati</taxon>
        <taxon>Pseudomonadota</taxon>
        <taxon>Betaproteobacteria</taxon>
        <taxon>Burkholderiales</taxon>
        <taxon>Burkholderiaceae</taxon>
        <taxon>Ralstonia</taxon>
    </lineage>
</organism>
<dbReference type="EC" id="6.1.1.23" evidence="7"/>
<reference evidence="9 12" key="2">
    <citation type="submission" date="2023-07" db="EMBL/GenBank/DDBJ databases">
        <authorList>
            <person name="Peeters C."/>
        </authorList>
    </citation>
    <scope>NUCLEOTIDE SEQUENCE [LARGE SCALE GENOMIC DNA]</scope>
    <source>
        <strain evidence="9 12">R-38712</strain>
    </source>
</reference>
<evidence type="ECO:0000313" key="9">
    <source>
        <dbReference type="EMBL" id="CAJ0727998.1"/>
    </source>
</evidence>
<dbReference type="InterPro" id="IPR002312">
    <property type="entry name" value="Asp/Asn-tRNA-synth_IIb"/>
</dbReference>
<dbReference type="GO" id="GO:0005737">
    <property type="term" value="C:cytoplasm"/>
    <property type="evidence" value="ECO:0007669"/>
    <property type="project" value="UniProtKB-SubCell"/>
</dbReference>
<evidence type="ECO:0000313" key="11">
    <source>
        <dbReference type="Proteomes" id="UP000441032"/>
    </source>
</evidence>
<dbReference type="Proteomes" id="UP000441032">
    <property type="component" value="Unassembled WGS sequence"/>
</dbReference>
<feature type="binding site" evidence="7">
    <location>
        <position position="506"/>
    </location>
    <ligand>
        <name>ATP</name>
        <dbReference type="ChEBI" id="CHEBI:30616"/>
    </ligand>
</feature>
<dbReference type="InterPro" id="IPR004115">
    <property type="entry name" value="GAD-like_sf"/>
</dbReference>
<dbReference type="SUPFAM" id="SSF55681">
    <property type="entry name" value="Class II aaRS and biotin synthetases"/>
    <property type="match status" value="1"/>
</dbReference>
<dbReference type="CDD" id="cd04317">
    <property type="entry name" value="EcAspRS_like_N"/>
    <property type="match status" value="1"/>
</dbReference>
<sequence length="623" mass="70213">MRDAFLAARFAENHNMQMRTQYCGQVTEQLLGQSVTLSGWAHRRRDHGGVIFIDLRDREGLVQVVCDPDRPEMFKVAEGVRNEFCLQVKGVVRARPEGTTNANLTSGKVEVLCHELTVLNASVTPPFQLDDDNLSETTRLTHRVLDLRRPQMQYNLRLRYKVAMEVRKYLDDKGFIDIETPMLTKSTPEGARDYLVPSRVNAGQFFALPQSPQLFKQMLMVSGFDRYYQITKCFRDEDLRADRQPEFTQIDCETSFLSEQEIRDLFEEMIRTVFKNTMSVELDAKFPVMEFREAMARFGSDKPDLRVKLEFTELTDAMKDVDFKVFSGPANAEGGRVVALRVPGGASLSRGDIDAYTKFVEIYGAKGLAWIKVNEVAKGRDGLQSPIVKNLHDAAIAEILKRSGAQDGDILFFGADRAKVVNDAMGALRLKVGHSDFAKSTGLFEDAWKPLWVIDFPMFEYDEEDARWVAMHHPFTSPKDEHLEYLETDPGKCIAKAYDMVLNGWEIGGGSVRIYREEVQSKVFRALKINDEEARAKFGFLLDALQYGAPPHGGIAFGLDRVVTMMAGADSIRDVIAFPKTQRAQDLLTQAPSPVDEKQLRELHIRLRAAEAKVAAPTAATTA</sequence>
<feature type="binding site" evidence="7">
    <location>
        <begin position="235"/>
        <end position="237"/>
    </location>
    <ligand>
        <name>ATP</name>
        <dbReference type="ChEBI" id="CHEBI:30616"/>
    </ligand>
</feature>
<dbReference type="GO" id="GO:0004815">
    <property type="term" value="F:aspartate-tRNA ligase activity"/>
    <property type="evidence" value="ECO:0007669"/>
    <property type="project" value="UniProtKB-UniRule"/>
</dbReference>
<dbReference type="InterPro" id="IPR012340">
    <property type="entry name" value="NA-bd_OB-fold"/>
</dbReference>
<dbReference type="RefSeq" id="WP_012761158.1">
    <property type="nucleotide sequence ID" value="NZ_CATWFT010000012.1"/>
</dbReference>
<dbReference type="Pfam" id="PF02938">
    <property type="entry name" value="GAD"/>
    <property type="match status" value="1"/>
</dbReference>
<comment type="function">
    <text evidence="7">Aspartyl-tRNA synthetase with relaxed tRNA specificity since it is able to aspartylate not only its cognate tRNA(Asp) but also tRNA(Asn). Reaction proceeds in two steps: L-aspartate is first activated by ATP to form Asp-AMP and then transferred to the acceptor end of tRNA(Asp/Asn).</text>
</comment>
<evidence type="ECO:0000256" key="5">
    <source>
        <dbReference type="ARBA" id="ARBA00022917"/>
    </source>
</evidence>
<dbReference type="EMBL" id="WJYN01000002">
    <property type="protein sequence ID" value="MRS98482.1"/>
    <property type="molecule type" value="Genomic_DNA"/>
</dbReference>
<evidence type="ECO:0000256" key="7">
    <source>
        <dbReference type="HAMAP-Rule" id="MF_00044"/>
    </source>
</evidence>
<dbReference type="GO" id="GO:0005524">
    <property type="term" value="F:ATP binding"/>
    <property type="evidence" value="ECO:0007669"/>
    <property type="project" value="UniProtKB-UniRule"/>
</dbReference>
<accession>A0A1C0XG65</accession>
<feature type="site" description="Important for tRNA non-discrimination" evidence="7">
    <location>
        <position position="47"/>
    </location>
</feature>
<evidence type="ECO:0000313" key="10">
    <source>
        <dbReference type="EMBL" id="MRS98482.1"/>
    </source>
</evidence>
<dbReference type="PANTHER" id="PTHR22594">
    <property type="entry name" value="ASPARTYL/LYSYL-TRNA SYNTHETASE"/>
    <property type="match status" value="1"/>
</dbReference>
<evidence type="ECO:0000256" key="1">
    <source>
        <dbReference type="ARBA" id="ARBA00006303"/>
    </source>
</evidence>
<dbReference type="SUPFAM" id="SSF55261">
    <property type="entry name" value="GAD domain-like"/>
    <property type="match status" value="1"/>
</dbReference>
<feature type="binding site" evidence="7">
    <location>
        <begin position="558"/>
        <end position="561"/>
    </location>
    <ligand>
        <name>ATP</name>
        <dbReference type="ChEBI" id="CHEBI:30616"/>
    </ligand>
</feature>
<dbReference type="Gene3D" id="3.30.930.10">
    <property type="entry name" value="Bira Bifunctional Protein, Domain 2"/>
    <property type="match status" value="1"/>
</dbReference>
<dbReference type="CDD" id="cd00777">
    <property type="entry name" value="AspRS_core"/>
    <property type="match status" value="1"/>
</dbReference>
<dbReference type="SUPFAM" id="SSF50249">
    <property type="entry name" value="Nucleic acid-binding proteins"/>
    <property type="match status" value="1"/>
</dbReference>
<dbReference type="AlphaFoldDB" id="A0A1C0XG65"/>
<dbReference type="GO" id="GO:0003676">
    <property type="term" value="F:nucleic acid binding"/>
    <property type="evidence" value="ECO:0007669"/>
    <property type="project" value="InterPro"/>
</dbReference>
<comment type="caution">
    <text evidence="10">The sequence shown here is derived from an EMBL/GenBank/DDBJ whole genome shotgun (WGS) entry which is preliminary data.</text>
</comment>
<dbReference type="InterPro" id="IPR029351">
    <property type="entry name" value="GAD_dom"/>
</dbReference>
<dbReference type="STRING" id="1366050.N234_02195"/>
<dbReference type="HAMAP" id="MF_00044">
    <property type="entry name" value="Asp_tRNA_synth_type1"/>
    <property type="match status" value="1"/>
</dbReference>
<feature type="binding site" evidence="7">
    <location>
        <position position="513"/>
    </location>
    <ligand>
        <name>L-aspartate</name>
        <dbReference type="ChEBI" id="CHEBI:29991"/>
    </ligand>
</feature>
<dbReference type="PROSITE" id="PS50862">
    <property type="entry name" value="AA_TRNA_LIGASE_II"/>
    <property type="match status" value="1"/>
</dbReference>
<name>A0A1C0XG65_RALPI</name>
<dbReference type="EMBL" id="CATWFT010000012">
    <property type="protein sequence ID" value="CAJ0727998.1"/>
    <property type="molecule type" value="Genomic_DNA"/>
</dbReference>
<gene>
    <name evidence="7 10" type="primary">aspS</name>
    <name evidence="10" type="ORF">GJQ57_07390</name>
    <name evidence="9" type="ORF">R38712_03560</name>
</gene>
<dbReference type="InterPro" id="IPR006195">
    <property type="entry name" value="aa-tRNA-synth_II"/>
</dbReference>
<feature type="binding site" evidence="7">
    <location>
        <position position="235"/>
    </location>
    <ligand>
        <name>L-aspartate</name>
        <dbReference type="ChEBI" id="CHEBI:29991"/>
    </ligand>
</feature>
<dbReference type="InterPro" id="IPR045864">
    <property type="entry name" value="aa-tRNA-synth_II/BPL/LPL"/>
</dbReference>
<proteinExistence type="inferred from homology"/>
<evidence type="ECO:0000259" key="8">
    <source>
        <dbReference type="PROSITE" id="PS50862"/>
    </source>
</evidence>
<feature type="binding site" evidence="7">
    <location>
        <position position="472"/>
    </location>
    <ligand>
        <name>L-aspartate</name>
        <dbReference type="ChEBI" id="CHEBI:29991"/>
    </ligand>
</feature>
<feature type="domain" description="Aminoacyl-transfer RNA synthetases class-II family profile" evidence="8">
    <location>
        <begin position="156"/>
        <end position="579"/>
    </location>
</feature>
<dbReference type="InterPro" id="IPR047090">
    <property type="entry name" value="AspRS_core"/>
</dbReference>
<keyword evidence="2 7" id="KW-0436">Ligase</keyword>
<dbReference type="Proteomes" id="UP001189303">
    <property type="component" value="Unassembled WGS sequence"/>
</dbReference>
<dbReference type="InterPro" id="IPR004524">
    <property type="entry name" value="Asp-tRNA-ligase_1"/>
</dbReference>
<comment type="catalytic activity">
    <reaction evidence="7">
        <text>tRNA(Asx) + L-aspartate + ATP = L-aspartyl-tRNA(Asx) + AMP + diphosphate</text>
        <dbReference type="Rhea" id="RHEA:18349"/>
        <dbReference type="Rhea" id="RHEA-COMP:9710"/>
        <dbReference type="Rhea" id="RHEA-COMP:9711"/>
        <dbReference type="ChEBI" id="CHEBI:29991"/>
        <dbReference type="ChEBI" id="CHEBI:30616"/>
        <dbReference type="ChEBI" id="CHEBI:33019"/>
        <dbReference type="ChEBI" id="CHEBI:78442"/>
        <dbReference type="ChEBI" id="CHEBI:78516"/>
        <dbReference type="ChEBI" id="CHEBI:456215"/>
        <dbReference type="EC" id="6.1.1.23"/>
    </reaction>
</comment>
<dbReference type="Pfam" id="PF01336">
    <property type="entry name" value="tRNA_anti-codon"/>
    <property type="match status" value="1"/>
</dbReference>
<comment type="subunit">
    <text evidence="7">Homodimer.</text>
</comment>
<keyword evidence="3 7" id="KW-0547">Nucleotide-binding</keyword>
<dbReference type="InterPro" id="IPR004365">
    <property type="entry name" value="NA-bd_OB_tRNA"/>
</dbReference>
<dbReference type="Gene3D" id="3.30.1360.30">
    <property type="entry name" value="GAD-like domain"/>
    <property type="match status" value="1"/>
</dbReference>